<protein>
    <submittedName>
        <fullName evidence="2">Poly(ADP-ribose) polymerase 2</fullName>
    </submittedName>
</protein>
<dbReference type="Proteomes" id="UP000558488">
    <property type="component" value="Unassembled WGS sequence"/>
</dbReference>
<dbReference type="InterPro" id="IPR036930">
    <property type="entry name" value="WGR_dom_sf"/>
</dbReference>
<evidence type="ECO:0000313" key="3">
    <source>
        <dbReference type="Proteomes" id="UP000558488"/>
    </source>
</evidence>
<dbReference type="EMBL" id="JACAGB010000001">
    <property type="protein sequence ID" value="KAF6393178.1"/>
    <property type="molecule type" value="Genomic_DNA"/>
</dbReference>
<feature type="region of interest" description="Disordered" evidence="1">
    <location>
        <begin position="1"/>
        <end position="61"/>
    </location>
</feature>
<evidence type="ECO:0000256" key="1">
    <source>
        <dbReference type="SAM" id="MobiDB-lite"/>
    </source>
</evidence>
<keyword evidence="3" id="KW-1185">Reference proteome</keyword>
<gene>
    <name evidence="2" type="ORF">mPipKuh1_013135</name>
</gene>
<reference evidence="2 3" key="1">
    <citation type="journal article" date="2020" name="Nature">
        <title>Six reference-quality genomes reveal evolution of bat adaptations.</title>
        <authorList>
            <person name="Jebb D."/>
            <person name="Huang Z."/>
            <person name="Pippel M."/>
            <person name="Hughes G.M."/>
            <person name="Lavrichenko K."/>
            <person name="Devanna P."/>
            <person name="Winkler S."/>
            <person name="Jermiin L.S."/>
            <person name="Skirmuntt E.C."/>
            <person name="Katzourakis A."/>
            <person name="Burkitt-Gray L."/>
            <person name="Ray D.A."/>
            <person name="Sullivan K.A.M."/>
            <person name="Roscito J.G."/>
            <person name="Kirilenko B.M."/>
            <person name="Davalos L.M."/>
            <person name="Corthals A.P."/>
            <person name="Power M.L."/>
            <person name="Jones G."/>
            <person name="Ransome R.D."/>
            <person name="Dechmann D.K.N."/>
            <person name="Locatelli A.G."/>
            <person name="Puechmaille S.J."/>
            <person name="Fedrigo O."/>
            <person name="Jarvis E.D."/>
            <person name="Hiller M."/>
            <person name="Vernes S.C."/>
            <person name="Myers E.W."/>
            <person name="Teeling E.C."/>
        </authorList>
    </citation>
    <scope>NUCLEOTIDE SEQUENCE [LARGE SCALE GENOMIC DNA]</scope>
    <source>
        <strain evidence="2">MPipKuh1</strain>
        <tissue evidence="2">Flight muscle</tissue>
    </source>
</reference>
<dbReference type="SUPFAM" id="SSF142921">
    <property type="entry name" value="WGR domain-like"/>
    <property type="match status" value="1"/>
</dbReference>
<proteinExistence type="predicted"/>
<evidence type="ECO:0000313" key="2">
    <source>
        <dbReference type="EMBL" id="KAF6393178.1"/>
    </source>
</evidence>
<accession>A0A7J8B373</accession>
<dbReference type="AlphaFoldDB" id="A0A7J8B373"/>
<comment type="caution">
    <text evidence="2">The sequence shown here is derived from an EMBL/GenBank/DDBJ whole genome shotgun (WGS) entry which is preliminary data.</text>
</comment>
<feature type="compositionally biased region" description="Basic and acidic residues" evidence="1">
    <location>
        <begin position="51"/>
        <end position="61"/>
    </location>
</feature>
<organism evidence="2 3">
    <name type="scientific">Pipistrellus kuhlii</name>
    <name type="common">Kuhl's pipistrelle</name>
    <dbReference type="NCBI Taxonomy" id="59472"/>
    <lineage>
        <taxon>Eukaryota</taxon>
        <taxon>Metazoa</taxon>
        <taxon>Chordata</taxon>
        <taxon>Craniata</taxon>
        <taxon>Vertebrata</taxon>
        <taxon>Euteleostomi</taxon>
        <taxon>Mammalia</taxon>
        <taxon>Eutheria</taxon>
        <taxon>Laurasiatheria</taxon>
        <taxon>Chiroptera</taxon>
        <taxon>Yangochiroptera</taxon>
        <taxon>Vespertilionidae</taxon>
        <taxon>Pipistrellus</taxon>
    </lineage>
</organism>
<name>A0A7J8B373_PIPKU</name>
<sequence>MAARRRLRGTSGCRRASASNETDNTEDSPPAKKTRRCQRQEVKKKPVPGGKADEDRTEDKQECVKTLLLKGKAPVDPECTLKVGKAHIYCEGNDVYDVMLNQIP</sequence>